<accession>A0A1R3L014</accession>
<organism evidence="1 2">
    <name type="scientific">Corchorus olitorius</name>
    <dbReference type="NCBI Taxonomy" id="93759"/>
    <lineage>
        <taxon>Eukaryota</taxon>
        <taxon>Viridiplantae</taxon>
        <taxon>Streptophyta</taxon>
        <taxon>Embryophyta</taxon>
        <taxon>Tracheophyta</taxon>
        <taxon>Spermatophyta</taxon>
        <taxon>Magnoliopsida</taxon>
        <taxon>eudicotyledons</taxon>
        <taxon>Gunneridae</taxon>
        <taxon>Pentapetalae</taxon>
        <taxon>rosids</taxon>
        <taxon>malvids</taxon>
        <taxon>Malvales</taxon>
        <taxon>Malvaceae</taxon>
        <taxon>Grewioideae</taxon>
        <taxon>Apeibeae</taxon>
        <taxon>Corchorus</taxon>
    </lineage>
</organism>
<dbReference type="AlphaFoldDB" id="A0A1R3L014"/>
<comment type="caution">
    <text evidence="1">The sequence shown here is derived from an EMBL/GenBank/DDBJ whole genome shotgun (WGS) entry which is preliminary data.</text>
</comment>
<dbReference type="EMBL" id="AWUE01008110">
    <property type="protein sequence ID" value="OMP12671.1"/>
    <property type="molecule type" value="Genomic_DNA"/>
</dbReference>
<proteinExistence type="predicted"/>
<protein>
    <submittedName>
        <fullName evidence="1">Uncharacterized protein</fullName>
    </submittedName>
</protein>
<name>A0A1R3L014_9ROSI</name>
<keyword evidence="2" id="KW-1185">Reference proteome</keyword>
<evidence type="ECO:0000313" key="2">
    <source>
        <dbReference type="Proteomes" id="UP000187203"/>
    </source>
</evidence>
<gene>
    <name evidence="1" type="ORF">COLO4_02895</name>
</gene>
<sequence length="36" mass="4220">MAPRRCPMRGSNRCFCFLAAWIAEIVCRFMCCEAEF</sequence>
<dbReference type="Proteomes" id="UP000187203">
    <property type="component" value="Unassembled WGS sequence"/>
</dbReference>
<reference evidence="2" key="1">
    <citation type="submission" date="2013-09" db="EMBL/GenBank/DDBJ databases">
        <title>Corchorus olitorius genome sequencing.</title>
        <authorList>
            <person name="Alam M."/>
            <person name="Haque M.S."/>
            <person name="Islam M.S."/>
            <person name="Emdad E.M."/>
            <person name="Islam M.M."/>
            <person name="Ahmed B."/>
            <person name="Halim A."/>
            <person name="Hossen Q.M.M."/>
            <person name="Hossain M.Z."/>
            <person name="Ahmed R."/>
            <person name="Khan M.M."/>
            <person name="Islam R."/>
            <person name="Rashid M.M."/>
            <person name="Khan S.A."/>
            <person name="Rahman M.S."/>
            <person name="Alam M."/>
            <person name="Yahiya A.S."/>
            <person name="Khan M.S."/>
            <person name="Azam M.S."/>
            <person name="Haque T."/>
            <person name="Lashkar M.Z.H."/>
            <person name="Akhand A.I."/>
            <person name="Morshed G."/>
            <person name="Roy S."/>
            <person name="Uddin K.S."/>
            <person name="Rabeya T."/>
            <person name="Hossain A.S."/>
            <person name="Chowdhury A."/>
            <person name="Snigdha A.R."/>
            <person name="Mortoza M.S."/>
            <person name="Matin S.A."/>
            <person name="Hoque S.M.E."/>
            <person name="Islam M.K."/>
            <person name="Roy D.K."/>
            <person name="Haider R."/>
            <person name="Moosa M.M."/>
            <person name="Elias S.M."/>
            <person name="Hasan A.M."/>
            <person name="Jahan S."/>
            <person name="Shafiuddin M."/>
            <person name="Mahmood N."/>
            <person name="Shommy N.S."/>
        </authorList>
    </citation>
    <scope>NUCLEOTIDE SEQUENCE [LARGE SCALE GENOMIC DNA]</scope>
    <source>
        <strain evidence="2">cv. O-4</strain>
    </source>
</reference>
<evidence type="ECO:0000313" key="1">
    <source>
        <dbReference type="EMBL" id="OMP12671.1"/>
    </source>
</evidence>